<dbReference type="EMBL" id="MT658803">
    <property type="protein sequence ID" value="QNJ56949.1"/>
    <property type="molecule type" value="Genomic_DNA"/>
</dbReference>
<name>A0A7G8LI77_9CAUD</name>
<organism evidence="1 2">
    <name type="scientific">Mycobacterium phage Reindeer</name>
    <dbReference type="NCBI Taxonomy" id="2762283"/>
    <lineage>
        <taxon>Viruses</taxon>
        <taxon>Duplodnaviria</taxon>
        <taxon>Heunggongvirae</taxon>
        <taxon>Uroviricota</taxon>
        <taxon>Caudoviricetes</taxon>
        <taxon>Vilmaviridae</taxon>
        <taxon>Mclasvirinae</taxon>
        <taxon>Bongovirus</taxon>
        <taxon>Bongovirus reindeer</taxon>
    </lineage>
</organism>
<dbReference type="KEGG" id="vg:63210902"/>
<protein>
    <submittedName>
        <fullName evidence="1">Uncharacterized protein</fullName>
    </submittedName>
</protein>
<proteinExistence type="predicted"/>
<keyword evidence="2" id="KW-1185">Reference proteome</keyword>
<dbReference type="GeneID" id="63210902"/>
<evidence type="ECO:0000313" key="2">
    <source>
        <dbReference type="Proteomes" id="UP000515841"/>
    </source>
</evidence>
<gene>
    <name evidence="1" type="primary">158</name>
    <name evidence="1" type="ORF">SEA_REINDEER_158</name>
</gene>
<evidence type="ECO:0000313" key="1">
    <source>
        <dbReference type="EMBL" id="QNJ56949.1"/>
    </source>
</evidence>
<dbReference type="RefSeq" id="YP_010014200.1">
    <property type="nucleotide sequence ID" value="NC_053516.1"/>
</dbReference>
<reference evidence="1 2" key="1">
    <citation type="submission" date="2020-06" db="EMBL/GenBank/DDBJ databases">
        <authorList>
            <person name="Spencer C.E."/>
            <person name="Frederick G.D."/>
            <person name="Baliraine F.N."/>
            <person name="Favela G."/>
            <person name="Farmer V."/>
            <person name="Galindo A."/>
            <person name="Garlena R.A."/>
            <person name="Russell D.A."/>
            <person name="Pope W.H."/>
            <person name="Jacobs-Sera D."/>
            <person name="Hatfull G.F."/>
        </authorList>
    </citation>
    <scope>NUCLEOTIDE SEQUENCE [LARGE SCALE GENOMIC DNA]</scope>
</reference>
<dbReference type="Proteomes" id="UP000515841">
    <property type="component" value="Segment"/>
</dbReference>
<accession>A0A7G8LI77</accession>
<sequence length="73" mass="7441">MKVFNVCHTCATAIVNADYSAFDDESELACISAFVESAGLLASAGTVDLGGYWGCAACGSIEIGTADVLETVD</sequence>